<accession>A0A439CS20</accession>
<dbReference type="InterPro" id="IPR036217">
    <property type="entry name" value="MethylDNA_cys_MeTrfase_DNAb"/>
</dbReference>
<dbReference type="Proteomes" id="UP000286045">
    <property type="component" value="Unassembled WGS sequence"/>
</dbReference>
<dbReference type="InterPro" id="IPR014048">
    <property type="entry name" value="MethylDNA_cys_MeTrfase_DNA-bd"/>
</dbReference>
<dbReference type="Pfam" id="PF01035">
    <property type="entry name" value="DNA_binding_1"/>
    <property type="match status" value="1"/>
</dbReference>
<gene>
    <name evidence="3" type="ORF">EKO27_g10207</name>
</gene>
<dbReference type="InterPro" id="IPR036388">
    <property type="entry name" value="WH-like_DNA-bd_sf"/>
</dbReference>
<keyword evidence="1" id="KW-0227">DNA damage</keyword>
<dbReference type="PANTHER" id="PTHR42942">
    <property type="entry name" value="6-O-METHYLGUANINE DNA METHYLTRANSFERASE"/>
    <property type="match status" value="1"/>
</dbReference>
<comment type="caution">
    <text evidence="3">The sequence shown here is derived from an EMBL/GenBank/DDBJ whole genome shotgun (WGS) entry which is preliminary data.</text>
</comment>
<sequence>MPRSDEAASFFIAVYRAVQEIPEGKVTTYGCIARLVGTPQRARQVGVCLKHLPRDPGARFHDGNVPWHRVINANFKISPRSHPAGTRNQAEALLAEGVQVSRNALGEWTIGGDRAYEMYGWFPHILPSEEEAGEESGSSESEHE</sequence>
<dbReference type="AlphaFoldDB" id="A0A439CS20"/>
<dbReference type="STRING" id="363999.A0A439CS20"/>
<dbReference type="CDD" id="cd06445">
    <property type="entry name" value="ATase"/>
    <property type="match status" value="1"/>
</dbReference>
<organism evidence="3 4">
    <name type="scientific">Xylaria grammica</name>
    <dbReference type="NCBI Taxonomy" id="363999"/>
    <lineage>
        <taxon>Eukaryota</taxon>
        <taxon>Fungi</taxon>
        <taxon>Dikarya</taxon>
        <taxon>Ascomycota</taxon>
        <taxon>Pezizomycotina</taxon>
        <taxon>Sordariomycetes</taxon>
        <taxon>Xylariomycetidae</taxon>
        <taxon>Xylariales</taxon>
        <taxon>Xylariaceae</taxon>
        <taxon>Xylaria</taxon>
    </lineage>
</organism>
<dbReference type="SUPFAM" id="SSF46767">
    <property type="entry name" value="Methylated DNA-protein cysteine methyltransferase, C-terminal domain"/>
    <property type="match status" value="1"/>
</dbReference>
<evidence type="ECO:0000313" key="4">
    <source>
        <dbReference type="Proteomes" id="UP000286045"/>
    </source>
</evidence>
<dbReference type="EMBL" id="RYZI01000503">
    <property type="protein sequence ID" value="RWA04902.1"/>
    <property type="molecule type" value="Genomic_DNA"/>
</dbReference>
<dbReference type="InterPro" id="IPR052520">
    <property type="entry name" value="ATL_DNA_repair"/>
</dbReference>
<feature type="domain" description="Methylated-DNA-[protein]-cysteine S-methyltransferase DNA binding" evidence="2">
    <location>
        <begin position="10"/>
        <end position="98"/>
    </location>
</feature>
<evidence type="ECO:0000259" key="2">
    <source>
        <dbReference type="Pfam" id="PF01035"/>
    </source>
</evidence>
<proteinExistence type="predicted"/>
<reference evidence="3 4" key="1">
    <citation type="submission" date="2018-12" db="EMBL/GenBank/DDBJ databases">
        <title>Draft genome sequence of Xylaria grammica IHI A82.</title>
        <authorList>
            <person name="Buettner E."/>
            <person name="Kellner H."/>
        </authorList>
    </citation>
    <scope>NUCLEOTIDE SEQUENCE [LARGE SCALE GENOMIC DNA]</scope>
    <source>
        <strain evidence="3 4">IHI A82</strain>
    </source>
</reference>
<dbReference type="PANTHER" id="PTHR42942:SF1">
    <property type="entry name" value="ALKYLTRANSFERASE-LIKE PROTEIN 1"/>
    <property type="match status" value="1"/>
</dbReference>
<dbReference type="Gene3D" id="1.10.10.10">
    <property type="entry name" value="Winged helix-like DNA-binding domain superfamily/Winged helix DNA-binding domain"/>
    <property type="match status" value="1"/>
</dbReference>
<dbReference type="GO" id="GO:0003824">
    <property type="term" value="F:catalytic activity"/>
    <property type="evidence" value="ECO:0007669"/>
    <property type="project" value="InterPro"/>
</dbReference>
<dbReference type="GO" id="GO:0006281">
    <property type="term" value="P:DNA repair"/>
    <property type="evidence" value="ECO:0007669"/>
    <property type="project" value="InterPro"/>
</dbReference>
<protein>
    <recommendedName>
        <fullName evidence="2">Methylated-DNA-[protein]-cysteine S-methyltransferase DNA binding domain-containing protein</fullName>
    </recommendedName>
</protein>
<evidence type="ECO:0000313" key="3">
    <source>
        <dbReference type="EMBL" id="RWA04902.1"/>
    </source>
</evidence>
<evidence type="ECO:0000256" key="1">
    <source>
        <dbReference type="ARBA" id="ARBA00022763"/>
    </source>
</evidence>
<name>A0A439CS20_9PEZI</name>
<keyword evidence="4" id="KW-1185">Reference proteome</keyword>